<keyword evidence="7 8" id="KW-0472">Membrane</keyword>
<dbReference type="EMBL" id="FOHJ01000002">
    <property type="protein sequence ID" value="SES97689.1"/>
    <property type="molecule type" value="Genomic_DNA"/>
</dbReference>
<evidence type="ECO:0000313" key="10">
    <source>
        <dbReference type="Proteomes" id="UP000199095"/>
    </source>
</evidence>
<comment type="subcellular location">
    <subcellularLocation>
        <location evidence="1">Cell membrane</location>
        <topology evidence="1">Multi-pass membrane protein</topology>
    </subcellularLocation>
</comment>
<dbReference type="PANTHER" id="PTHR34979">
    <property type="entry name" value="INNER MEMBRANE PROTEIN YGAZ"/>
    <property type="match status" value="1"/>
</dbReference>
<evidence type="ECO:0000256" key="3">
    <source>
        <dbReference type="ARBA" id="ARBA00022448"/>
    </source>
</evidence>
<dbReference type="GO" id="GO:0005886">
    <property type="term" value="C:plasma membrane"/>
    <property type="evidence" value="ECO:0007669"/>
    <property type="project" value="UniProtKB-SubCell"/>
</dbReference>
<name>A0A1I0ATE5_9BACI</name>
<feature type="transmembrane region" description="Helical" evidence="8">
    <location>
        <begin position="142"/>
        <end position="166"/>
    </location>
</feature>
<dbReference type="RefSeq" id="WP_093132072.1">
    <property type="nucleotide sequence ID" value="NZ_FOHJ01000002.1"/>
</dbReference>
<keyword evidence="4" id="KW-1003">Cell membrane</keyword>
<proteinExistence type="inferred from homology"/>
<sequence>MQANSADNASKVSSELSNAVKAGLVKGFPICLGYIPIAIAYGVLAAQTLSLFQLTAMSVLVFAGASQFMGAKMIGAGNGLVEIVVATFILNFRHFVMSLSFMNKARPIPLSWKVPLSLGLTDETFAVSSLHGEEAKKPYGKVFFATLMLLAYLAWVGGSLVGGLLGELIPEQLSQSMNIALYAMFIGLLVPSVKKEWRVGLIAIISMIINYALINLSLADGWAIVISTIMGGFLGIFLLKGDEDN</sequence>
<keyword evidence="5 8" id="KW-0812">Transmembrane</keyword>
<organism evidence="9 10">
    <name type="scientific">Salinibacillus kushneri</name>
    <dbReference type="NCBI Taxonomy" id="237682"/>
    <lineage>
        <taxon>Bacteria</taxon>
        <taxon>Bacillati</taxon>
        <taxon>Bacillota</taxon>
        <taxon>Bacilli</taxon>
        <taxon>Bacillales</taxon>
        <taxon>Bacillaceae</taxon>
        <taxon>Salinibacillus</taxon>
    </lineage>
</organism>
<dbReference type="GO" id="GO:1903785">
    <property type="term" value="P:L-valine transmembrane transport"/>
    <property type="evidence" value="ECO:0007669"/>
    <property type="project" value="TreeGrafter"/>
</dbReference>
<keyword evidence="3" id="KW-0813">Transport</keyword>
<dbReference type="AlphaFoldDB" id="A0A1I0ATE5"/>
<dbReference type="STRING" id="237682.SAMN05421676_102255"/>
<feature type="transmembrane region" description="Helical" evidence="8">
    <location>
        <begin position="197"/>
        <end position="216"/>
    </location>
</feature>
<evidence type="ECO:0000256" key="8">
    <source>
        <dbReference type="SAM" id="Phobius"/>
    </source>
</evidence>
<feature type="transmembrane region" description="Helical" evidence="8">
    <location>
        <begin position="172"/>
        <end position="190"/>
    </location>
</feature>
<keyword evidence="10" id="KW-1185">Reference proteome</keyword>
<dbReference type="OrthoDB" id="3177005at2"/>
<accession>A0A1I0ATE5</accession>
<evidence type="ECO:0000256" key="2">
    <source>
        <dbReference type="ARBA" id="ARBA00010735"/>
    </source>
</evidence>
<gene>
    <name evidence="9" type="ORF">SAMN05421676_102255</name>
</gene>
<evidence type="ECO:0000256" key="5">
    <source>
        <dbReference type="ARBA" id="ARBA00022692"/>
    </source>
</evidence>
<dbReference type="Proteomes" id="UP000199095">
    <property type="component" value="Unassembled WGS sequence"/>
</dbReference>
<evidence type="ECO:0000256" key="1">
    <source>
        <dbReference type="ARBA" id="ARBA00004651"/>
    </source>
</evidence>
<feature type="transmembrane region" description="Helical" evidence="8">
    <location>
        <begin position="24"/>
        <end position="44"/>
    </location>
</feature>
<evidence type="ECO:0000313" key="9">
    <source>
        <dbReference type="EMBL" id="SES97689.1"/>
    </source>
</evidence>
<keyword evidence="6 8" id="KW-1133">Transmembrane helix</keyword>
<reference evidence="10" key="1">
    <citation type="submission" date="2016-10" db="EMBL/GenBank/DDBJ databases">
        <authorList>
            <person name="Varghese N."/>
            <person name="Submissions S."/>
        </authorList>
    </citation>
    <scope>NUCLEOTIDE SEQUENCE [LARGE SCALE GENOMIC DNA]</scope>
    <source>
        <strain evidence="10">CGMCC 1.3566</strain>
    </source>
</reference>
<dbReference type="PANTHER" id="PTHR34979:SF1">
    <property type="entry name" value="INNER MEMBRANE PROTEIN YGAZ"/>
    <property type="match status" value="1"/>
</dbReference>
<evidence type="ECO:0000256" key="7">
    <source>
        <dbReference type="ARBA" id="ARBA00023136"/>
    </source>
</evidence>
<evidence type="ECO:0000256" key="4">
    <source>
        <dbReference type="ARBA" id="ARBA00022475"/>
    </source>
</evidence>
<feature type="transmembrane region" description="Helical" evidence="8">
    <location>
        <begin position="222"/>
        <end position="239"/>
    </location>
</feature>
<dbReference type="InterPro" id="IPR011606">
    <property type="entry name" value="Brnchd-chn_aa_trnsp_permease"/>
</dbReference>
<comment type="similarity">
    <text evidence="2">Belongs to the AzlC family.</text>
</comment>
<evidence type="ECO:0000256" key="6">
    <source>
        <dbReference type="ARBA" id="ARBA00022989"/>
    </source>
</evidence>
<feature type="transmembrane region" description="Helical" evidence="8">
    <location>
        <begin position="76"/>
        <end position="96"/>
    </location>
</feature>
<dbReference type="Pfam" id="PF03591">
    <property type="entry name" value="AzlC"/>
    <property type="match status" value="1"/>
</dbReference>
<protein>
    <submittedName>
        <fullName evidence="9">4-azaleucine resistance probable transporter AzlC</fullName>
    </submittedName>
</protein>